<keyword evidence="3" id="KW-1185">Reference proteome</keyword>
<dbReference type="InterPro" id="IPR000719">
    <property type="entry name" value="Prot_kinase_dom"/>
</dbReference>
<comment type="caution">
    <text evidence="2">The sequence shown here is derived from an EMBL/GenBank/DDBJ whole genome shotgun (WGS) entry which is preliminary data.</text>
</comment>
<dbReference type="RefSeq" id="XP_037224618.1">
    <property type="nucleotide sequence ID" value="XM_037359523.1"/>
</dbReference>
<dbReference type="GeneID" id="59342039"/>
<dbReference type="GO" id="GO:0005524">
    <property type="term" value="F:ATP binding"/>
    <property type="evidence" value="ECO:0007669"/>
    <property type="project" value="InterPro"/>
</dbReference>
<dbReference type="Proteomes" id="UP000636479">
    <property type="component" value="Unassembled WGS sequence"/>
</dbReference>
<evidence type="ECO:0000313" key="3">
    <source>
        <dbReference type="Proteomes" id="UP000636479"/>
    </source>
</evidence>
<organism evidence="2 3">
    <name type="scientific">Mycena indigotica</name>
    <dbReference type="NCBI Taxonomy" id="2126181"/>
    <lineage>
        <taxon>Eukaryota</taxon>
        <taxon>Fungi</taxon>
        <taxon>Dikarya</taxon>
        <taxon>Basidiomycota</taxon>
        <taxon>Agaricomycotina</taxon>
        <taxon>Agaricomycetes</taxon>
        <taxon>Agaricomycetidae</taxon>
        <taxon>Agaricales</taxon>
        <taxon>Marasmiineae</taxon>
        <taxon>Mycenaceae</taxon>
        <taxon>Mycena</taxon>
    </lineage>
</organism>
<proteinExistence type="predicted"/>
<feature type="domain" description="Protein kinase" evidence="1">
    <location>
        <begin position="1"/>
        <end position="334"/>
    </location>
</feature>
<name>A0A8H6T7U5_9AGAR</name>
<dbReference type="SMART" id="SM00220">
    <property type="entry name" value="S_TKc"/>
    <property type="match status" value="1"/>
</dbReference>
<dbReference type="OrthoDB" id="5987198at2759"/>
<keyword evidence="2" id="KW-0418">Kinase</keyword>
<evidence type="ECO:0000259" key="1">
    <source>
        <dbReference type="PROSITE" id="PS50011"/>
    </source>
</evidence>
<dbReference type="SUPFAM" id="SSF56112">
    <property type="entry name" value="Protein kinase-like (PK-like)"/>
    <property type="match status" value="1"/>
</dbReference>
<dbReference type="InterPro" id="IPR011009">
    <property type="entry name" value="Kinase-like_dom_sf"/>
</dbReference>
<accession>A0A8H6T7U5</accession>
<dbReference type="AlphaFoldDB" id="A0A8H6T7U5"/>
<dbReference type="PROSITE" id="PS50011">
    <property type="entry name" value="PROTEIN_KINASE_DOM"/>
    <property type="match status" value="1"/>
</dbReference>
<keyword evidence="2" id="KW-0808">Transferase</keyword>
<gene>
    <name evidence="2" type="ORF">MIND_00264700</name>
</gene>
<evidence type="ECO:0000313" key="2">
    <source>
        <dbReference type="EMBL" id="KAF7312510.1"/>
    </source>
</evidence>
<dbReference type="Gene3D" id="1.10.510.10">
    <property type="entry name" value="Transferase(Phosphotransferase) domain 1"/>
    <property type="match status" value="1"/>
</dbReference>
<reference evidence="2" key="1">
    <citation type="submission" date="2020-05" db="EMBL/GenBank/DDBJ databases">
        <title>Mycena genomes resolve the evolution of fungal bioluminescence.</title>
        <authorList>
            <person name="Tsai I.J."/>
        </authorList>
    </citation>
    <scope>NUCLEOTIDE SEQUENCE</scope>
    <source>
        <strain evidence="2">171206Taipei</strain>
    </source>
</reference>
<sequence length="375" mass="43713">MVLPDLKSSDLHWLARRVFLETSGYRLRPKFQPDYVPDPDASWYEERATHTRGAIMDATRISDERPVILKSVSTRMHPHEVKIARLFSSPPLAENPRNHCVPIFDVLQDPEDADKQIIVMPRLIEMDRPLFETVGEVVDCFRQIFEGVEFMHDNFVAHRDCWGPNIAQDPTLLFPWGFHPVYTTQDPANLRPASHIARTFCWPRYFIIDFGLSRRYDPFGGPPLEPVIRGGDRSPPEHHKHPLVCNPFPTDIYFLGNFLKQDFLLSRWAGKKRMPVPSLRFLEGLINDMTQEDPSLRPTIGEVIERFDVLCSSLTQWHLRRPGQKYAFHLGLFFSQVNRTLRCIPPIPRYQPRMDRVPLSQLMREFFTQTPSVMK</sequence>
<protein>
    <submittedName>
        <fullName evidence="2">Protein kinase domain-containing protein</fullName>
    </submittedName>
</protein>
<dbReference type="EMBL" id="JACAZF010000002">
    <property type="protein sequence ID" value="KAF7312510.1"/>
    <property type="molecule type" value="Genomic_DNA"/>
</dbReference>
<dbReference type="GO" id="GO:0004672">
    <property type="term" value="F:protein kinase activity"/>
    <property type="evidence" value="ECO:0007669"/>
    <property type="project" value="InterPro"/>
</dbReference>